<evidence type="ECO:0000313" key="2">
    <source>
        <dbReference type="EMBL" id="AWW49239.1"/>
    </source>
</evidence>
<dbReference type="GO" id="GO:0046872">
    <property type="term" value="F:metal ion binding"/>
    <property type="evidence" value="ECO:0007669"/>
    <property type="project" value="InterPro"/>
</dbReference>
<sequence>MSESLKKKFESNLGELDNAEMMLWLNKTIESEIIPRLLMGHKLFSADDQNGEEASEIEVKQTEIVDFCQTLLDGPVEDCFSYIERMQRSGHSLISLYVNLIPASTRRLQELWENDENSFTEVTLALGRAQNLIHQLSPIFVNQSNFSEFQGNALLVNVPGSQHTLGILMLGEFFKLAGWNTTVEIEISSDELKDRIRLQACDLVAISVSTEAQWDTMESLLKEIKRVSKNKGVLTMVGGPLFDFKPELVSSCSADVCALTAEEAIKRVSDLLSQRTRLN</sequence>
<protein>
    <recommendedName>
        <fullName evidence="1">B12-binding domain-containing protein</fullName>
    </recommendedName>
</protein>
<dbReference type="EMBL" id="CP030085">
    <property type="protein sequence ID" value="AWW49239.1"/>
    <property type="molecule type" value="Genomic_DNA"/>
</dbReference>
<accession>A0A2Z4JRG0</accession>
<dbReference type="InterPro" id="IPR006158">
    <property type="entry name" value="Cobalamin-bd"/>
</dbReference>
<gene>
    <name evidence="2" type="ORF">Pas1_01905</name>
</gene>
<dbReference type="CDD" id="cd02065">
    <property type="entry name" value="B12-binding_like"/>
    <property type="match status" value="1"/>
</dbReference>
<dbReference type="AlphaFoldDB" id="A0A2Z4JRG0"/>
<dbReference type="Gene3D" id="3.40.50.280">
    <property type="entry name" value="Cobalamin-binding domain"/>
    <property type="match status" value="1"/>
</dbReference>
<dbReference type="PROSITE" id="PS51332">
    <property type="entry name" value="B12_BINDING"/>
    <property type="match status" value="1"/>
</dbReference>
<dbReference type="Proteomes" id="UP000248592">
    <property type="component" value="Chromosome"/>
</dbReference>
<organism evidence="2 3">
    <name type="scientific">Polynucleobacter paneuropaeus</name>
    <dbReference type="NCBI Taxonomy" id="2527775"/>
    <lineage>
        <taxon>Bacteria</taxon>
        <taxon>Pseudomonadati</taxon>
        <taxon>Pseudomonadota</taxon>
        <taxon>Betaproteobacteria</taxon>
        <taxon>Burkholderiales</taxon>
        <taxon>Burkholderiaceae</taxon>
        <taxon>Polynucleobacter</taxon>
    </lineage>
</organism>
<dbReference type="InterPro" id="IPR036724">
    <property type="entry name" value="Cobalamin-bd_sf"/>
</dbReference>
<feature type="domain" description="B12-binding" evidence="1">
    <location>
        <begin position="150"/>
        <end position="279"/>
    </location>
</feature>
<name>A0A2Z4JRG0_9BURK</name>
<dbReference type="Pfam" id="PF02310">
    <property type="entry name" value="B12-binding"/>
    <property type="match status" value="1"/>
</dbReference>
<evidence type="ECO:0000259" key="1">
    <source>
        <dbReference type="PROSITE" id="PS51332"/>
    </source>
</evidence>
<reference evidence="3" key="1">
    <citation type="submission" date="2018-06" db="EMBL/GenBank/DDBJ databases">
        <title>Description of a new Polynucleobacter species.</title>
        <authorList>
            <person name="Hahn M.W."/>
        </authorList>
    </citation>
    <scope>NUCLEOTIDE SEQUENCE [LARGE SCALE GENOMIC DNA]</scope>
    <source>
        <strain evidence="3">MG-25-Pas1-D2</strain>
    </source>
</reference>
<evidence type="ECO:0000313" key="3">
    <source>
        <dbReference type="Proteomes" id="UP000248592"/>
    </source>
</evidence>
<dbReference type="SUPFAM" id="SSF52242">
    <property type="entry name" value="Cobalamin (vitamin B12)-binding domain"/>
    <property type="match status" value="1"/>
</dbReference>
<dbReference type="GO" id="GO:0031419">
    <property type="term" value="F:cobalamin binding"/>
    <property type="evidence" value="ECO:0007669"/>
    <property type="project" value="InterPro"/>
</dbReference>
<proteinExistence type="predicted"/>